<keyword evidence="1" id="KW-0472">Membrane</keyword>
<evidence type="ECO:0000256" key="1">
    <source>
        <dbReference type="SAM" id="Phobius"/>
    </source>
</evidence>
<feature type="transmembrane region" description="Helical" evidence="1">
    <location>
        <begin position="9"/>
        <end position="28"/>
    </location>
</feature>
<feature type="transmembrane region" description="Helical" evidence="1">
    <location>
        <begin position="148"/>
        <end position="166"/>
    </location>
</feature>
<comment type="caution">
    <text evidence="2">The sequence shown here is derived from an EMBL/GenBank/DDBJ whole genome shotgun (WGS) entry which is preliminary data.</text>
</comment>
<accession>A0A9P5ZA42</accession>
<name>A0A9P5ZA42_9AGAR</name>
<organism evidence="2 3">
    <name type="scientific">Pholiota conissans</name>
    <dbReference type="NCBI Taxonomy" id="109636"/>
    <lineage>
        <taxon>Eukaryota</taxon>
        <taxon>Fungi</taxon>
        <taxon>Dikarya</taxon>
        <taxon>Basidiomycota</taxon>
        <taxon>Agaricomycotina</taxon>
        <taxon>Agaricomycetes</taxon>
        <taxon>Agaricomycetidae</taxon>
        <taxon>Agaricales</taxon>
        <taxon>Agaricineae</taxon>
        <taxon>Strophariaceae</taxon>
        <taxon>Pholiota</taxon>
    </lineage>
</organism>
<keyword evidence="1" id="KW-0812">Transmembrane</keyword>
<protein>
    <submittedName>
        <fullName evidence="2">Uncharacterized protein</fullName>
    </submittedName>
</protein>
<keyword evidence="3" id="KW-1185">Reference proteome</keyword>
<evidence type="ECO:0000313" key="2">
    <source>
        <dbReference type="EMBL" id="KAF9484407.1"/>
    </source>
</evidence>
<evidence type="ECO:0000313" key="3">
    <source>
        <dbReference type="Proteomes" id="UP000807469"/>
    </source>
</evidence>
<feature type="transmembrane region" description="Helical" evidence="1">
    <location>
        <begin position="199"/>
        <end position="216"/>
    </location>
</feature>
<keyword evidence="1" id="KW-1133">Transmembrane helix</keyword>
<proteinExistence type="predicted"/>
<gene>
    <name evidence="2" type="ORF">BDN70DRAFT_146666</name>
</gene>
<dbReference type="EMBL" id="MU155144">
    <property type="protein sequence ID" value="KAF9484407.1"/>
    <property type="molecule type" value="Genomic_DNA"/>
</dbReference>
<dbReference type="Proteomes" id="UP000807469">
    <property type="component" value="Unassembled WGS sequence"/>
</dbReference>
<reference evidence="2" key="1">
    <citation type="submission" date="2020-11" db="EMBL/GenBank/DDBJ databases">
        <authorList>
            <consortium name="DOE Joint Genome Institute"/>
            <person name="Ahrendt S."/>
            <person name="Riley R."/>
            <person name="Andreopoulos W."/>
            <person name="Labutti K."/>
            <person name="Pangilinan J."/>
            <person name="Ruiz-Duenas F.J."/>
            <person name="Barrasa J.M."/>
            <person name="Sanchez-Garcia M."/>
            <person name="Camarero S."/>
            <person name="Miyauchi S."/>
            <person name="Serrano A."/>
            <person name="Linde D."/>
            <person name="Babiker R."/>
            <person name="Drula E."/>
            <person name="Ayuso-Fernandez I."/>
            <person name="Pacheco R."/>
            <person name="Padilla G."/>
            <person name="Ferreira P."/>
            <person name="Barriuso J."/>
            <person name="Kellner H."/>
            <person name="Castanera R."/>
            <person name="Alfaro M."/>
            <person name="Ramirez L."/>
            <person name="Pisabarro A.G."/>
            <person name="Kuo A."/>
            <person name="Tritt A."/>
            <person name="Lipzen A."/>
            <person name="He G."/>
            <person name="Yan M."/>
            <person name="Ng V."/>
            <person name="Cullen D."/>
            <person name="Martin F."/>
            <person name="Rosso M.-N."/>
            <person name="Henrissat B."/>
            <person name="Hibbett D."/>
            <person name="Martinez A.T."/>
            <person name="Grigoriev I.V."/>
        </authorList>
    </citation>
    <scope>NUCLEOTIDE SEQUENCE</scope>
    <source>
        <strain evidence="2">CIRM-BRFM 674</strain>
    </source>
</reference>
<dbReference type="AlphaFoldDB" id="A0A9P5ZA42"/>
<feature type="transmembrane region" description="Helical" evidence="1">
    <location>
        <begin position="121"/>
        <end position="141"/>
    </location>
</feature>
<sequence length="254" mass="28381">MKKTGWCRAVLLLCALYQFIVYYLFIVLPWPTNPTTHVAAAATTTATTTTAIPSPTSSLFPRTPTPNNTNPRISTLLSSTKPSFHCRFATYTSLSLLTYFMPSAAPITTISDILAPKVSHIPIIYCGFLFPLSHSFLICVWKILFSSFVAAFLSLIFLFFSPYSIAPSPFSPPHCSLLITLPISSQFPDSRVPSDFCCSMFRFPVFGWFCVLSFAYRLHKLFLMARALISFSCLLSIHVHTQPQFQLPTPLPLI</sequence>